<dbReference type="RefSeq" id="WP_168609698.1">
    <property type="nucleotide sequence ID" value="NZ_JAAZQD010000005.1"/>
</dbReference>
<keyword evidence="2" id="KW-1185">Reference proteome</keyword>
<name>A0A846ZNL1_9GAMM</name>
<dbReference type="EMBL" id="JAAZQD010000005">
    <property type="protein sequence ID" value="NKZ39794.1"/>
    <property type="molecule type" value="Genomic_DNA"/>
</dbReference>
<protein>
    <recommendedName>
        <fullName evidence="3">BioF2-like acetyltransferase domain-containing protein</fullName>
    </recommendedName>
</protein>
<evidence type="ECO:0000313" key="1">
    <source>
        <dbReference type="EMBL" id="NKZ39794.1"/>
    </source>
</evidence>
<reference evidence="1 2" key="1">
    <citation type="journal article" date="2017" name="Int. J. Syst. Evol. Microbiol.">
        <title>Oleiagrimonas citrea sp. nov., a marine bacterium isolated from tidal flat sediment and emended description of the genus Oleiagrimonas Fang et al. 2015 and Oleiagrimonas soli.</title>
        <authorList>
            <person name="Yang S.H."/>
            <person name="Seo H.S."/>
            <person name="Seong C.N."/>
            <person name="Kwon K.K."/>
        </authorList>
    </citation>
    <scope>NUCLEOTIDE SEQUENCE [LARGE SCALE GENOMIC DNA]</scope>
    <source>
        <strain evidence="1 2">MEBiC09124</strain>
    </source>
</reference>
<sequence>MSIAPHVSPDAFNAQVDAFLGVHCSRPTHSLIANVHARVDAVTAGDVRLPTTINDDEGEQAWICSPYTTYYRYALEEVARFGHPLLSAPLRLLIHGAGALLRRSRIDRAVTLNHWLVSTNSYPCLHDVDLDRAITEAKDRWPDHALWFRSLNTAHHADWLRALIRLGGVLLPSRQVYLFDDVASLAHRHRDLKRDLALLRKGEGVTCAPLQEDDHDRAAALYHELYVRKYSPLNPQYRSDLLRAWSHAGLLHLHGLRDDRGVLQGVVGILRMGNLLTSPIVGYNTALPQKLGLYRRLAARVLHEAAEQDDLVNLSAGVADFKRQRGGRPAIEYSVVLVDHLPRARRHALRALGGILRGVGVPVMKRFRL</sequence>
<dbReference type="InterPro" id="IPR016181">
    <property type="entry name" value="Acyl_CoA_acyltransferase"/>
</dbReference>
<comment type="caution">
    <text evidence="1">The sequence shown here is derived from an EMBL/GenBank/DDBJ whole genome shotgun (WGS) entry which is preliminary data.</text>
</comment>
<evidence type="ECO:0008006" key="3">
    <source>
        <dbReference type="Google" id="ProtNLM"/>
    </source>
</evidence>
<evidence type="ECO:0000313" key="2">
    <source>
        <dbReference type="Proteomes" id="UP000541636"/>
    </source>
</evidence>
<organism evidence="1 2">
    <name type="scientific">Oleiagrimonas citrea</name>
    <dbReference type="NCBI Taxonomy" id="1665687"/>
    <lineage>
        <taxon>Bacteria</taxon>
        <taxon>Pseudomonadati</taxon>
        <taxon>Pseudomonadota</taxon>
        <taxon>Gammaproteobacteria</taxon>
        <taxon>Lysobacterales</taxon>
        <taxon>Rhodanobacteraceae</taxon>
        <taxon>Oleiagrimonas</taxon>
    </lineage>
</organism>
<dbReference type="AlphaFoldDB" id="A0A846ZNL1"/>
<dbReference type="SUPFAM" id="SSF55729">
    <property type="entry name" value="Acyl-CoA N-acyltransferases (Nat)"/>
    <property type="match status" value="1"/>
</dbReference>
<gene>
    <name evidence="1" type="ORF">HF690_12630</name>
</gene>
<accession>A0A846ZNL1</accession>
<proteinExistence type="predicted"/>
<dbReference type="Proteomes" id="UP000541636">
    <property type="component" value="Unassembled WGS sequence"/>
</dbReference>